<dbReference type="Proteomes" id="UP000546162">
    <property type="component" value="Unassembled WGS sequence"/>
</dbReference>
<reference evidence="1 2" key="1">
    <citation type="submission" date="2020-08" db="EMBL/GenBank/DDBJ databases">
        <title>Sequencing the genomes of 1000 actinobacteria strains.</title>
        <authorList>
            <person name="Klenk H.-P."/>
        </authorList>
    </citation>
    <scope>NUCLEOTIDE SEQUENCE [LARGE SCALE GENOMIC DNA]</scope>
    <source>
        <strain evidence="1 2">DSM 45809</strain>
    </source>
</reference>
<organism evidence="1 2">
    <name type="scientific">Actinoplanes octamycinicus</name>
    <dbReference type="NCBI Taxonomy" id="135948"/>
    <lineage>
        <taxon>Bacteria</taxon>
        <taxon>Bacillati</taxon>
        <taxon>Actinomycetota</taxon>
        <taxon>Actinomycetes</taxon>
        <taxon>Micromonosporales</taxon>
        <taxon>Micromonosporaceae</taxon>
        <taxon>Actinoplanes</taxon>
    </lineage>
</organism>
<sequence>MSIDYFWKRVPEARIADLSPWDLAGLVPGWFDDEFAAQVREQRLVGAEDTGAMVGALLGCGVTSDASRRAVEHFVIVPDNWDDNAMTGYLPAADVRTIAEFLATAQPGAWARQHAAALAARFAELGYQRPYEPETAAEVVETTEAVAALFRAAATNGEAVILKVEA</sequence>
<dbReference type="Gene3D" id="3.40.1760.10">
    <property type="entry name" value="YfbM-like super family"/>
    <property type="match status" value="1"/>
</dbReference>
<dbReference type="RefSeq" id="WP_185043805.1">
    <property type="nucleotide sequence ID" value="NZ_BAABFG010000005.1"/>
</dbReference>
<evidence type="ECO:0008006" key="3">
    <source>
        <dbReference type="Google" id="ProtNLM"/>
    </source>
</evidence>
<evidence type="ECO:0000313" key="1">
    <source>
        <dbReference type="EMBL" id="MBB4743538.1"/>
    </source>
</evidence>
<protein>
    <recommendedName>
        <fullName evidence="3">DUF1877 family protein</fullName>
    </recommendedName>
</protein>
<dbReference type="EMBL" id="JACHNB010000001">
    <property type="protein sequence ID" value="MBB4743538.1"/>
    <property type="molecule type" value="Genomic_DNA"/>
</dbReference>
<evidence type="ECO:0000313" key="2">
    <source>
        <dbReference type="Proteomes" id="UP000546162"/>
    </source>
</evidence>
<name>A0A7W7MAY6_9ACTN</name>
<proteinExistence type="predicted"/>
<keyword evidence="2" id="KW-1185">Reference proteome</keyword>
<accession>A0A7W7MAY6</accession>
<dbReference type="AlphaFoldDB" id="A0A7W7MAY6"/>
<gene>
    <name evidence="1" type="ORF">BJY16_006997</name>
</gene>
<comment type="caution">
    <text evidence="1">The sequence shown here is derived from an EMBL/GenBank/DDBJ whole genome shotgun (WGS) entry which is preliminary data.</text>
</comment>
<dbReference type="InterPro" id="IPR035944">
    <property type="entry name" value="YfbM-like_sf"/>
</dbReference>